<protein>
    <recommendedName>
        <fullName evidence="2">Lipoprotein</fullName>
    </recommendedName>
</protein>
<evidence type="ECO:0008006" key="2">
    <source>
        <dbReference type="Google" id="ProtNLM"/>
    </source>
</evidence>
<reference evidence="1" key="1">
    <citation type="submission" date="2018-02" db="EMBL/GenBank/DDBJ databases">
        <title>Rhizophora mucronata_Transcriptome.</title>
        <authorList>
            <person name="Meera S.P."/>
            <person name="Sreeshan A."/>
            <person name="Augustine A."/>
        </authorList>
    </citation>
    <scope>NUCLEOTIDE SEQUENCE</scope>
    <source>
        <tissue evidence="1">Leaf</tissue>
    </source>
</reference>
<evidence type="ECO:0000313" key="1">
    <source>
        <dbReference type="EMBL" id="MBX39736.1"/>
    </source>
</evidence>
<proteinExistence type="predicted"/>
<dbReference type="PROSITE" id="PS51257">
    <property type="entry name" value="PROKAR_LIPOPROTEIN"/>
    <property type="match status" value="1"/>
</dbReference>
<dbReference type="AlphaFoldDB" id="A0A2P2NB80"/>
<accession>A0A2P2NB80</accession>
<sequence length="34" mass="3788">MRKIYALYFIFLCLNLACGCTDAELLVIGCVLFG</sequence>
<name>A0A2P2NB80_RHIMU</name>
<dbReference type="EMBL" id="GGEC01059252">
    <property type="protein sequence ID" value="MBX39736.1"/>
    <property type="molecule type" value="Transcribed_RNA"/>
</dbReference>
<organism evidence="1">
    <name type="scientific">Rhizophora mucronata</name>
    <name type="common">Asiatic mangrove</name>
    <dbReference type="NCBI Taxonomy" id="61149"/>
    <lineage>
        <taxon>Eukaryota</taxon>
        <taxon>Viridiplantae</taxon>
        <taxon>Streptophyta</taxon>
        <taxon>Embryophyta</taxon>
        <taxon>Tracheophyta</taxon>
        <taxon>Spermatophyta</taxon>
        <taxon>Magnoliopsida</taxon>
        <taxon>eudicotyledons</taxon>
        <taxon>Gunneridae</taxon>
        <taxon>Pentapetalae</taxon>
        <taxon>rosids</taxon>
        <taxon>fabids</taxon>
        <taxon>Malpighiales</taxon>
        <taxon>Rhizophoraceae</taxon>
        <taxon>Rhizophora</taxon>
    </lineage>
</organism>